<gene>
    <name evidence="1" type="ORF">ASTO00021_LOCUS12744</name>
</gene>
<dbReference type="AlphaFoldDB" id="A0A7S3V018"/>
<accession>A0A7S3V018</accession>
<sequence length="140" mass="15642">MLRRACPDSVDIFFDNVGGWILNRVLKQINMHARVVLCGAISTYNSKRLGLPPGPSNYLNLISKSARMEGFVLLNYASEYDKAYRDIASWLEQGKIKYTEDLVSGLQNAPEALLKLFGKYGGNKGKLIVDIFADPQKSKL</sequence>
<protein>
    <recommendedName>
        <fullName evidence="2">Alcohol dehydrogenase-like C-terminal domain-containing protein</fullName>
    </recommendedName>
</protein>
<dbReference type="InterPro" id="IPR036291">
    <property type="entry name" value="NAD(P)-bd_dom_sf"/>
</dbReference>
<dbReference type="PANTHER" id="PTHR43205:SF7">
    <property type="entry name" value="PROSTAGLANDIN REDUCTASE 1"/>
    <property type="match status" value="1"/>
</dbReference>
<evidence type="ECO:0008006" key="2">
    <source>
        <dbReference type="Google" id="ProtNLM"/>
    </source>
</evidence>
<name>A0A7S3V018_9STRA</name>
<dbReference type="Gene3D" id="3.40.50.720">
    <property type="entry name" value="NAD(P)-binding Rossmann-like Domain"/>
    <property type="match status" value="1"/>
</dbReference>
<organism evidence="1">
    <name type="scientific">Aplanochytrium stocchinoi</name>
    <dbReference type="NCBI Taxonomy" id="215587"/>
    <lineage>
        <taxon>Eukaryota</taxon>
        <taxon>Sar</taxon>
        <taxon>Stramenopiles</taxon>
        <taxon>Bigyra</taxon>
        <taxon>Labyrinthulomycetes</taxon>
        <taxon>Thraustochytrida</taxon>
        <taxon>Thraustochytriidae</taxon>
        <taxon>Aplanochytrium</taxon>
    </lineage>
</organism>
<dbReference type="InterPro" id="IPR045010">
    <property type="entry name" value="MDR_fam"/>
</dbReference>
<reference evidence="1" key="1">
    <citation type="submission" date="2021-01" db="EMBL/GenBank/DDBJ databases">
        <authorList>
            <person name="Corre E."/>
            <person name="Pelletier E."/>
            <person name="Niang G."/>
            <person name="Scheremetjew M."/>
            <person name="Finn R."/>
            <person name="Kale V."/>
            <person name="Holt S."/>
            <person name="Cochrane G."/>
            <person name="Meng A."/>
            <person name="Brown T."/>
            <person name="Cohen L."/>
        </authorList>
    </citation>
    <scope>NUCLEOTIDE SEQUENCE</scope>
    <source>
        <strain evidence="1">GSBS06</strain>
    </source>
</reference>
<dbReference type="Pfam" id="PF13602">
    <property type="entry name" value="ADH_zinc_N_2"/>
    <property type="match status" value="1"/>
</dbReference>
<dbReference type="EMBL" id="HBIN01016736">
    <property type="protein sequence ID" value="CAE0442634.1"/>
    <property type="molecule type" value="Transcribed_RNA"/>
</dbReference>
<dbReference type="GO" id="GO:0016628">
    <property type="term" value="F:oxidoreductase activity, acting on the CH-CH group of donors, NAD or NADP as acceptor"/>
    <property type="evidence" value="ECO:0007669"/>
    <property type="project" value="InterPro"/>
</dbReference>
<evidence type="ECO:0000313" key="1">
    <source>
        <dbReference type="EMBL" id="CAE0442634.1"/>
    </source>
</evidence>
<dbReference type="SUPFAM" id="SSF51735">
    <property type="entry name" value="NAD(P)-binding Rossmann-fold domains"/>
    <property type="match status" value="1"/>
</dbReference>
<proteinExistence type="predicted"/>
<dbReference type="PANTHER" id="PTHR43205">
    <property type="entry name" value="PROSTAGLANDIN REDUCTASE"/>
    <property type="match status" value="1"/>
</dbReference>